<dbReference type="InterPro" id="IPR006369">
    <property type="entry name" value="Protohaem_IX_farnesylTrfase"/>
</dbReference>
<dbReference type="WBParaSite" id="GPUH_0001144201-mRNA-1">
    <property type="protein sequence ID" value="GPUH_0001144201-mRNA-1"/>
    <property type="gene ID" value="GPUH_0001144201"/>
</dbReference>
<keyword evidence="4 7" id="KW-1133">Transmembrane helix</keyword>
<reference evidence="10" key="1">
    <citation type="submission" date="2016-06" db="UniProtKB">
        <authorList>
            <consortium name="WormBaseParasite"/>
        </authorList>
    </citation>
    <scope>IDENTIFICATION</scope>
</reference>
<gene>
    <name evidence="8" type="ORF">GPUH_LOCUS11428</name>
</gene>
<keyword evidence="9" id="KW-1185">Reference proteome</keyword>
<feature type="transmembrane region" description="Helical" evidence="7">
    <location>
        <begin position="33"/>
        <end position="55"/>
    </location>
</feature>
<protein>
    <recommendedName>
        <fullName evidence="6">Heme O synthase</fullName>
    </recommendedName>
</protein>
<sequence>MKRYSMACTWVGAVVGAIAPLMGYVGASGYVDSASLVMAAVLFCWQFPHFNSLSWNIRGDYTRAGYRVMCAVNQRLCRLTSLRYSLALLLLCSLGAPMTGLTAWSFALESLPFNALLLHLSYKFYRNADAKTSRSLFHYTLLHLPLIMMLMAVSKFGHSPD</sequence>
<evidence type="ECO:0000256" key="2">
    <source>
        <dbReference type="ARBA" id="ARBA00022679"/>
    </source>
</evidence>
<organism evidence="10">
    <name type="scientific">Gongylonema pulchrum</name>
    <dbReference type="NCBI Taxonomy" id="637853"/>
    <lineage>
        <taxon>Eukaryota</taxon>
        <taxon>Metazoa</taxon>
        <taxon>Ecdysozoa</taxon>
        <taxon>Nematoda</taxon>
        <taxon>Chromadorea</taxon>
        <taxon>Rhabditida</taxon>
        <taxon>Spirurina</taxon>
        <taxon>Spiruromorpha</taxon>
        <taxon>Spiruroidea</taxon>
        <taxon>Gongylonematidae</taxon>
        <taxon>Gongylonema</taxon>
    </lineage>
</organism>
<evidence type="ECO:0000256" key="3">
    <source>
        <dbReference type="ARBA" id="ARBA00022692"/>
    </source>
</evidence>
<accession>A0A183DRT7</accession>
<name>A0A183DRT7_9BILA</name>
<dbReference type="InterPro" id="IPR000537">
    <property type="entry name" value="UbiA_prenyltransferase"/>
</dbReference>
<evidence type="ECO:0000256" key="6">
    <source>
        <dbReference type="ARBA" id="ARBA00030253"/>
    </source>
</evidence>
<evidence type="ECO:0000256" key="1">
    <source>
        <dbReference type="ARBA" id="ARBA00004141"/>
    </source>
</evidence>
<dbReference type="PANTHER" id="PTHR43448:SF2">
    <property type="entry name" value="PROTOHEME IX FARNESYLTRANSFERASE, MITOCHONDRIAL"/>
    <property type="match status" value="1"/>
</dbReference>
<dbReference type="OrthoDB" id="5211at2759"/>
<dbReference type="Proteomes" id="UP000271098">
    <property type="component" value="Unassembled WGS sequence"/>
</dbReference>
<comment type="subcellular location">
    <subcellularLocation>
        <location evidence="1">Membrane</location>
        <topology evidence="1">Multi-pass membrane protein</topology>
    </subcellularLocation>
</comment>
<evidence type="ECO:0000256" key="4">
    <source>
        <dbReference type="ARBA" id="ARBA00022989"/>
    </source>
</evidence>
<keyword evidence="2" id="KW-0808">Transferase</keyword>
<evidence type="ECO:0000256" key="7">
    <source>
        <dbReference type="SAM" id="Phobius"/>
    </source>
</evidence>
<dbReference type="Pfam" id="PF01040">
    <property type="entry name" value="UbiA"/>
    <property type="match status" value="1"/>
</dbReference>
<keyword evidence="3 7" id="KW-0812">Transmembrane</keyword>
<dbReference type="GO" id="GO:0016020">
    <property type="term" value="C:membrane"/>
    <property type="evidence" value="ECO:0007669"/>
    <property type="project" value="UniProtKB-SubCell"/>
</dbReference>
<dbReference type="AlphaFoldDB" id="A0A183DRT7"/>
<feature type="transmembrane region" description="Helical" evidence="7">
    <location>
        <begin position="136"/>
        <end position="154"/>
    </location>
</feature>
<dbReference type="PANTHER" id="PTHR43448">
    <property type="entry name" value="PROTOHEME IX FARNESYLTRANSFERASE, MITOCHONDRIAL"/>
    <property type="match status" value="1"/>
</dbReference>
<dbReference type="GO" id="GO:0005739">
    <property type="term" value="C:mitochondrion"/>
    <property type="evidence" value="ECO:0007669"/>
    <property type="project" value="TreeGrafter"/>
</dbReference>
<evidence type="ECO:0000313" key="9">
    <source>
        <dbReference type="Proteomes" id="UP000271098"/>
    </source>
</evidence>
<feature type="transmembrane region" description="Helical" evidence="7">
    <location>
        <begin position="102"/>
        <end position="124"/>
    </location>
</feature>
<dbReference type="EMBL" id="UYRT01078547">
    <property type="protein sequence ID" value="VDN18765.1"/>
    <property type="molecule type" value="Genomic_DNA"/>
</dbReference>
<proteinExistence type="predicted"/>
<evidence type="ECO:0000313" key="10">
    <source>
        <dbReference type="WBParaSite" id="GPUH_0001144201-mRNA-1"/>
    </source>
</evidence>
<reference evidence="8 9" key="2">
    <citation type="submission" date="2018-11" db="EMBL/GenBank/DDBJ databases">
        <authorList>
            <consortium name="Pathogen Informatics"/>
        </authorList>
    </citation>
    <scope>NUCLEOTIDE SEQUENCE [LARGE SCALE GENOMIC DNA]</scope>
</reference>
<keyword evidence="5 7" id="KW-0472">Membrane</keyword>
<feature type="transmembrane region" description="Helical" evidence="7">
    <location>
        <begin position="76"/>
        <end position="96"/>
    </location>
</feature>
<dbReference type="GO" id="GO:0006784">
    <property type="term" value="P:heme A biosynthetic process"/>
    <property type="evidence" value="ECO:0007669"/>
    <property type="project" value="TreeGrafter"/>
</dbReference>
<evidence type="ECO:0000256" key="5">
    <source>
        <dbReference type="ARBA" id="ARBA00023136"/>
    </source>
</evidence>
<dbReference type="GO" id="GO:0008495">
    <property type="term" value="F:protoheme IX farnesyltransferase activity"/>
    <property type="evidence" value="ECO:0007669"/>
    <property type="project" value="InterPro"/>
</dbReference>
<evidence type="ECO:0000313" key="8">
    <source>
        <dbReference type="EMBL" id="VDN18765.1"/>
    </source>
</evidence>